<feature type="domain" description="BPL/LPL catalytic" evidence="7">
    <location>
        <begin position="17"/>
        <end position="205"/>
    </location>
</feature>
<dbReference type="GO" id="GO:0005524">
    <property type="term" value="F:ATP binding"/>
    <property type="evidence" value="ECO:0007669"/>
    <property type="project" value="UniProtKB-KW"/>
</dbReference>
<protein>
    <recommendedName>
        <fullName evidence="5">biotin--[biotin carboxyl-carrier protein] ligase</fullName>
        <ecNumber evidence="5">6.3.4.15</ecNumber>
    </recommendedName>
</protein>
<dbReference type="AlphaFoldDB" id="A0A193LDB4"/>
<evidence type="ECO:0000256" key="1">
    <source>
        <dbReference type="ARBA" id="ARBA00022598"/>
    </source>
</evidence>
<gene>
    <name evidence="8" type="ORF">BA177_03705</name>
</gene>
<keyword evidence="1 8" id="KW-0436">Ligase</keyword>
<dbReference type="RefSeq" id="WP_068612986.1">
    <property type="nucleotide sequence ID" value="NZ_CP016268.1"/>
</dbReference>
<evidence type="ECO:0000256" key="6">
    <source>
        <dbReference type="ARBA" id="ARBA00047846"/>
    </source>
</evidence>
<evidence type="ECO:0000256" key="5">
    <source>
        <dbReference type="ARBA" id="ARBA00024227"/>
    </source>
</evidence>
<dbReference type="InterPro" id="IPR003142">
    <property type="entry name" value="BPL_C"/>
</dbReference>
<keyword evidence="4" id="KW-0092">Biotin</keyword>
<keyword evidence="9" id="KW-1185">Reference proteome</keyword>
<sequence length="271" mass="29659">MLDADLIYRALSETSRSGLDSFDVLDVVPSTNTWLMQQDTHERGRFRVVLAEHQTNGRGRQNKRWVSPPRAGISLSIAYTFNRNPGNLSCVTLAAGVGVANALQSFGLNTVKLKWPNDIYVGGAKLGGILTDAQTAPGSRITMILGVGINVDIGTVSNTDEYANIDYTITDLQSHVMQQLNRSKVAGTVIDQLISTVLRFEEEGLAPFRADWNKYDWLRSKQIDVTMPDCQLSGAADGIDSNGALRVMTEHGLRRVYTGSITVRGARETEA</sequence>
<dbReference type="SUPFAM" id="SSF55681">
    <property type="entry name" value="Class II aaRS and biotin synthetases"/>
    <property type="match status" value="1"/>
</dbReference>
<dbReference type="OrthoDB" id="9807064at2"/>
<dbReference type="Pfam" id="PF03099">
    <property type="entry name" value="BPL_LplA_LipB"/>
    <property type="match status" value="1"/>
</dbReference>
<dbReference type="CDD" id="cd16442">
    <property type="entry name" value="BPL"/>
    <property type="match status" value="1"/>
</dbReference>
<dbReference type="PANTHER" id="PTHR12835:SF5">
    <property type="entry name" value="BIOTIN--PROTEIN LIGASE"/>
    <property type="match status" value="1"/>
</dbReference>
<dbReference type="Gene3D" id="3.30.930.10">
    <property type="entry name" value="Bira Bifunctional Protein, Domain 2"/>
    <property type="match status" value="1"/>
</dbReference>
<accession>A0A193LDB4</accession>
<dbReference type="NCBIfam" id="TIGR00121">
    <property type="entry name" value="birA_ligase"/>
    <property type="match status" value="1"/>
</dbReference>
<comment type="catalytic activity">
    <reaction evidence="6">
        <text>biotin + L-lysyl-[protein] + ATP = N(6)-biotinyl-L-lysyl-[protein] + AMP + diphosphate + H(+)</text>
        <dbReference type="Rhea" id="RHEA:11756"/>
        <dbReference type="Rhea" id="RHEA-COMP:9752"/>
        <dbReference type="Rhea" id="RHEA-COMP:10505"/>
        <dbReference type="ChEBI" id="CHEBI:15378"/>
        <dbReference type="ChEBI" id="CHEBI:29969"/>
        <dbReference type="ChEBI" id="CHEBI:30616"/>
        <dbReference type="ChEBI" id="CHEBI:33019"/>
        <dbReference type="ChEBI" id="CHEBI:57586"/>
        <dbReference type="ChEBI" id="CHEBI:83144"/>
        <dbReference type="ChEBI" id="CHEBI:456215"/>
        <dbReference type="EC" id="6.3.4.15"/>
    </reaction>
</comment>
<evidence type="ECO:0000259" key="7">
    <source>
        <dbReference type="PROSITE" id="PS51733"/>
    </source>
</evidence>
<dbReference type="GO" id="GO:0004077">
    <property type="term" value="F:biotin--[biotin carboxyl-carrier protein] ligase activity"/>
    <property type="evidence" value="ECO:0007669"/>
    <property type="project" value="UniProtKB-EC"/>
</dbReference>
<dbReference type="EC" id="6.3.4.15" evidence="5"/>
<dbReference type="STRING" id="1548547.BA177_03705"/>
<dbReference type="InterPro" id="IPR045864">
    <property type="entry name" value="aa-tRNA-synth_II/BPL/LPL"/>
</dbReference>
<dbReference type="InterPro" id="IPR004408">
    <property type="entry name" value="Biotin_CoA_COase_ligase"/>
</dbReference>
<evidence type="ECO:0000313" key="8">
    <source>
        <dbReference type="EMBL" id="ANO50431.1"/>
    </source>
</evidence>
<dbReference type="EMBL" id="CP016268">
    <property type="protein sequence ID" value="ANO50431.1"/>
    <property type="molecule type" value="Genomic_DNA"/>
</dbReference>
<keyword evidence="2" id="KW-0547">Nucleotide-binding</keyword>
<dbReference type="InterPro" id="IPR008988">
    <property type="entry name" value="Transcriptional_repressor_C"/>
</dbReference>
<dbReference type="SUPFAM" id="SSF50037">
    <property type="entry name" value="C-terminal domain of transcriptional repressors"/>
    <property type="match status" value="1"/>
</dbReference>
<dbReference type="Pfam" id="PF02237">
    <property type="entry name" value="BPL_C"/>
    <property type="match status" value="1"/>
</dbReference>
<dbReference type="KEGG" id="woc:BA177_03705"/>
<dbReference type="PANTHER" id="PTHR12835">
    <property type="entry name" value="BIOTIN PROTEIN LIGASE"/>
    <property type="match status" value="1"/>
</dbReference>
<dbReference type="PROSITE" id="PS51733">
    <property type="entry name" value="BPL_LPL_CATALYTIC"/>
    <property type="match status" value="1"/>
</dbReference>
<evidence type="ECO:0000256" key="3">
    <source>
        <dbReference type="ARBA" id="ARBA00022840"/>
    </source>
</evidence>
<name>A0A193LDB4_9GAMM</name>
<dbReference type="Gene3D" id="2.30.30.100">
    <property type="match status" value="1"/>
</dbReference>
<dbReference type="GO" id="GO:0005737">
    <property type="term" value="C:cytoplasm"/>
    <property type="evidence" value="ECO:0007669"/>
    <property type="project" value="TreeGrafter"/>
</dbReference>
<keyword evidence="3" id="KW-0067">ATP-binding</keyword>
<evidence type="ECO:0000313" key="9">
    <source>
        <dbReference type="Proteomes" id="UP000092695"/>
    </source>
</evidence>
<dbReference type="InterPro" id="IPR004143">
    <property type="entry name" value="BPL_LPL_catalytic"/>
</dbReference>
<reference evidence="8 9" key="1">
    <citation type="submission" date="2016-06" db="EMBL/GenBank/DDBJ databases">
        <title>Complete genome sequence of a deep-branching marine Gamma Proteobacterium Woeseia oceani type strain XK5.</title>
        <authorList>
            <person name="Mu D."/>
            <person name="Du Z."/>
        </authorList>
    </citation>
    <scope>NUCLEOTIDE SEQUENCE [LARGE SCALE GENOMIC DNA]</scope>
    <source>
        <strain evidence="8 9">XK5</strain>
    </source>
</reference>
<evidence type="ECO:0000256" key="2">
    <source>
        <dbReference type="ARBA" id="ARBA00022741"/>
    </source>
</evidence>
<dbReference type="Proteomes" id="UP000092695">
    <property type="component" value="Chromosome"/>
</dbReference>
<organism evidence="8 9">
    <name type="scientific">Woeseia oceani</name>
    <dbReference type="NCBI Taxonomy" id="1548547"/>
    <lineage>
        <taxon>Bacteria</taxon>
        <taxon>Pseudomonadati</taxon>
        <taxon>Pseudomonadota</taxon>
        <taxon>Gammaproteobacteria</taxon>
        <taxon>Woeseiales</taxon>
        <taxon>Woeseiaceae</taxon>
        <taxon>Woeseia</taxon>
    </lineage>
</organism>
<proteinExistence type="predicted"/>
<evidence type="ECO:0000256" key="4">
    <source>
        <dbReference type="ARBA" id="ARBA00023267"/>
    </source>
</evidence>